<dbReference type="PROSITE" id="PS00552">
    <property type="entry name" value="HTH_MERR_1"/>
    <property type="match status" value="1"/>
</dbReference>
<dbReference type="GO" id="GO:0003677">
    <property type="term" value="F:DNA binding"/>
    <property type="evidence" value="ECO:0007669"/>
    <property type="project" value="UniProtKB-KW"/>
</dbReference>
<dbReference type="EMBL" id="DVOS01000031">
    <property type="protein sequence ID" value="HIV22893.1"/>
    <property type="molecule type" value="Genomic_DNA"/>
</dbReference>
<dbReference type="GO" id="GO:0008757">
    <property type="term" value="F:S-adenosylmethionine-dependent methyltransferase activity"/>
    <property type="evidence" value="ECO:0007669"/>
    <property type="project" value="InterPro"/>
</dbReference>
<dbReference type="Proteomes" id="UP000886889">
    <property type="component" value="Unassembled WGS sequence"/>
</dbReference>
<gene>
    <name evidence="3" type="ORF">IAC80_03020</name>
</gene>
<dbReference type="SUPFAM" id="SSF53335">
    <property type="entry name" value="S-adenosyl-L-methionine-dependent methyltransferases"/>
    <property type="match status" value="1"/>
</dbReference>
<proteinExistence type="predicted"/>
<reference evidence="3" key="2">
    <citation type="journal article" date="2021" name="PeerJ">
        <title>Extensive microbial diversity within the chicken gut microbiome revealed by metagenomics and culture.</title>
        <authorList>
            <person name="Gilroy R."/>
            <person name="Ravi A."/>
            <person name="Getino M."/>
            <person name="Pursley I."/>
            <person name="Horton D.L."/>
            <person name="Alikhan N.F."/>
            <person name="Baker D."/>
            <person name="Gharbi K."/>
            <person name="Hall N."/>
            <person name="Watson M."/>
            <person name="Adriaenssens E.M."/>
            <person name="Foster-Nyarko E."/>
            <person name="Jarju S."/>
            <person name="Secka A."/>
            <person name="Antonio M."/>
            <person name="Oren A."/>
            <person name="Chaudhuri R.R."/>
            <person name="La Ragione R."/>
            <person name="Hildebrand F."/>
            <person name="Pallen M.J."/>
        </authorList>
    </citation>
    <scope>NUCLEOTIDE SEQUENCE</scope>
    <source>
        <strain evidence="3">ChiBcec6-7307</strain>
    </source>
</reference>
<dbReference type="SMART" id="SM00422">
    <property type="entry name" value="HTH_MERR"/>
    <property type="match status" value="1"/>
</dbReference>
<dbReference type="Pfam" id="PF08241">
    <property type="entry name" value="Methyltransf_11"/>
    <property type="match status" value="1"/>
</dbReference>
<dbReference type="Pfam" id="PF13411">
    <property type="entry name" value="MerR_1"/>
    <property type="match status" value="1"/>
</dbReference>
<sequence length="396" mass="45959">MKLPGYYSSGQFARMADVSVRTIRYYDRQNILKPSYVSPGGARFYTDSDLARLQQILLLKYLGFSLDEIREMTIADADYHFMLSALKLQKKLVQDRIEQMSLVEQAITDTAQAIEHQHNIDWSRMLQLIHLTGMEKSMAGQYKDASNLSARIRLHSLYSQNPQSWFSWVYDQCRITPSMNILEIGCGSGKLWTENREKLPDDIRICLSDLSEGMIRDARRSLGQDDPRFSFSSFDCHSIPFPDQSFDLVIANHVLFYCEDIPRVCREVSRVLRPEGRFVCSAYSSRHMMEISRLVQEFDSHIVLSADRLYERFGLENGEKILSPVFRQIRLSSYPDMLLVTQPEPLIEYILSCHGNQNQYLTSRYGEFRSFVEKKTRKGFKITKDAGIFTCTKKIF</sequence>
<comment type="caution">
    <text evidence="3">The sequence shown here is derived from an EMBL/GenBank/DDBJ whole genome shotgun (WGS) entry which is preliminary data.</text>
</comment>
<dbReference type="Gene3D" id="3.40.50.150">
    <property type="entry name" value="Vaccinia Virus protein VP39"/>
    <property type="match status" value="1"/>
</dbReference>
<organism evidence="3 4">
    <name type="scientific">Candidatus Merdiplasma excrementigallinarum</name>
    <dbReference type="NCBI Taxonomy" id="2840864"/>
    <lineage>
        <taxon>Bacteria</taxon>
        <taxon>Bacillati</taxon>
        <taxon>Bacillota</taxon>
        <taxon>Clostridia</taxon>
        <taxon>Lachnospirales</taxon>
        <taxon>Lachnospiraceae</taxon>
        <taxon>Lachnospiraceae incertae sedis</taxon>
        <taxon>Candidatus Merdiplasma</taxon>
    </lineage>
</organism>
<evidence type="ECO:0000313" key="4">
    <source>
        <dbReference type="Proteomes" id="UP000886889"/>
    </source>
</evidence>
<feature type="domain" description="HTH merR-type" evidence="2">
    <location>
        <begin position="6"/>
        <end position="75"/>
    </location>
</feature>
<evidence type="ECO:0000313" key="3">
    <source>
        <dbReference type="EMBL" id="HIV22893.1"/>
    </source>
</evidence>
<dbReference type="CDD" id="cd02440">
    <property type="entry name" value="AdoMet_MTases"/>
    <property type="match status" value="1"/>
</dbReference>
<dbReference type="PANTHER" id="PTHR30204:SF96">
    <property type="entry name" value="CHROMOSOME-ANCHORING PROTEIN RACA"/>
    <property type="match status" value="1"/>
</dbReference>
<dbReference type="InterPro" id="IPR000551">
    <property type="entry name" value="MerR-type_HTH_dom"/>
</dbReference>
<dbReference type="InterPro" id="IPR013216">
    <property type="entry name" value="Methyltransf_11"/>
</dbReference>
<keyword evidence="3" id="KW-0808">Transferase</keyword>
<keyword evidence="3" id="KW-0489">Methyltransferase</keyword>
<keyword evidence="1" id="KW-0238">DNA-binding</keyword>
<dbReference type="CDD" id="cd01106">
    <property type="entry name" value="HTH_TipAL-Mta"/>
    <property type="match status" value="1"/>
</dbReference>
<reference evidence="3" key="1">
    <citation type="submission" date="2020-10" db="EMBL/GenBank/DDBJ databases">
        <authorList>
            <person name="Gilroy R."/>
        </authorList>
    </citation>
    <scope>NUCLEOTIDE SEQUENCE</scope>
    <source>
        <strain evidence="3">ChiBcec6-7307</strain>
    </source>
</reference>
<dbReference type="AlphaFoldDB" id="A0A9D1NXJ1"/>
<dbReference type="PANTHER" id="PTHR30204">
    <property type="entry name" value="REDOX-CYCLING DRUG-SENSING TRANSCRIPTIONAL ACTIVATOR SOXR"/>
    <property type="match status" value="1"/>
</dbReference>
<evidence type="ECO:0000256" key="1">
    <source>
        <dbReference type="ARBA" id="ARBA00023125"/>
    </source>
</evidence>
<dbReference type="PROSITE" id="PS50937">
    <property type="entry name" value="HTH_MERR_2"/>
    <property type="match status" value="1"/>
</dbReference>
<evidence type="ECO:0000259" key="2">
    <source>
        <dbReference type="PROSITE" id="PS50937"/>
    </source>
</evidence>
<name>A0A9D1NXJ1_9FIRM</name>
<protein>
    <submittedName>
        <fullName evidence="3">Methyltransferase domain-containing protein</fullName>
    </submittedName>
</protein>
<dbReference type="SUPFAM" id="SSF46955">
    <property type="entry name" value="Putative DNA-binding domain"/>
    <property type="match status" value="1"/>
</dbReference>
<dbReference type="PRINTS" id="PR00040">
    <property type="entry name" value="HTHMERR"/>
</dbReference>
<accession>A0A9D1NXJ1</accession>
<dbReference type="InterPro" id="IPR047057">
    <property type="entry name" value="MerR_fam"/>
</dbReference>
<dbReference type="GO" id="GO:0032259">
    <property type="term" value="P:methylation"/>
    <property type="evidence" value="ECO:0007669"/>
    <property type="project" value="UniProtKB-KW"/>
</dbReference>
<dbReference type="GO" id="GO:0003700">
    <property type="term" value="F:DNA-binding transcription factor activity"/>
    <property type="evidence" value="ECO:0007669"/>
    <property type="project" value="InterPro"/>
</dbReference>
<dbReference type="InterPro" id="IPR009061">
    <property type="entry name" value="DNA-bd_dom_put_sf"/>
</dbReference>
<dbReference type="InterPro" id="IPR029063">
    <property type="entry name" value="SAM-dependent_MTases_sf"/>
</dbReference>
<dbReference type="Gene3D" id="1.10.1660.10">
    <property type="match status" value="1"/>
</dbReference>